<name>A0A0B2BRR5_9SPHN</name>
<gene>
    <name evidence="1" type="ORF">PK98_14565</name>
</gene>
<dbReference type="Proteomes" id="UP000030988">
    <property type="component" value="Unassembled WGS sequence"/>
</dbReference>
<protein>
    <submittedName>
        <fullName evidence="1">Uncharacterized protein</fullName>
    </submittedName>
</protein>
<organism evidence="1 2">
    <name type="scientific">Croceibacterium mercuriale</name>
    <dbReference type="NCBI Taxonomy" id="1572751"/>
    <lineage>
        <taxon>Bacteria</taxon>
        <taxon>Pseudomonadati</taxon>
        <taxon>Pseudomonadota</taxon>
        <taxon>Alphaproteobacteria</taxon>
        <taxon>Sphingomonadales</taxon>
        <taxon>Erythrobacteraceae</taxon>
        <taxon>Croceibacterium</taxon>
    </lineage>
</organism>
<comment type="caution">
    <text evidence="1">The sequence shown here is derived from an EMBL/GenBank/DDBJ whole genome shotgun (WGS) entry which is preliminary data.</text>
</comment>
<dbReference type="AlphaFoldDB" id="A0A0B2BRR5"/>
<keyword evidence="2" id="KW-1185">Reference proteome</keyword>
<evidence type="ECO:0000313" key="2">
    <source>
        <dbReference type="Proteomes" id="UP000030988"/>
    </source>
</evidence>
<proteinExistence type="predicted"/>
<sequence length="85" mass="9510">MALAANNLGTLPSPTRLKIFGNELTSAARVPCRLWTTVKMAVLNLLIERAQSTDIIDLRREVLQLDVAHIDFFYIGILKPETFIA</sequence>
<reference evidence="1 2" key="1">
    <citation type="submission" date="2014-11" db="EMBL/GenBank/DDBJ databases">
        <title>Draft genome sequence of Kirrobacter mercurialis.</title>
        <authorList>
            <person name="Coil D.A."/>
            <person name="Eisen J.A."/>
        </authorList>
    </citation>
    <scope>NUCLEOTIDE SEQUENCE [LARGE SCALE GENOMIC DNA]</scope>
    <source>
        <strain evidence="1 2">Coronado</strain>
    </source>
</reference>
<evidence type="ECO:0000313" key="1">
    <source>
        <dbReference type="EMBL" id="KHL24213.1"/>
    </source>
</evidence>
<dbReference type="EMBL" id="JTDN01000003">
    <property type="protein sequence ID" value="KHL24213.1"/>
    <property type="molecule type" value="Genomic_DNA"/>
</dbReference>
<accession>A0A0B2BRR5</accession>